<feature type="region of interest" description="Disordered" evidence="1">
    <location>
        <begin position="1"/>
        <end position="130"/>
    </location>
</feature>
<dbReference type="EMBL" id="ABEU02000016">
    <property type="protein sequence ID" value="PNR38109.1"/>
    <property type="molecule type" value="Genomic_DNA"/>
</dbReference>
<reference evidence="3 5" key="1">
    <citation type="journal article" date="2008" name="Science">
        <title>The Physcomitrella genome reveals evolutionary insights into the conquest of land by plants.</title>
        <authorList>
            <person name="Rensing S."/>
            <person name="Lang D."/>
            <person name="Zimmer A."/>
            <person name="Terry A."/>
            <person name="Salamov A."/>
            <person name="Shapiro H."/>
            <person name="Nishiyama T."/>
            <person name="Perroud P.-F."/>
            <person name="Lindquist E."/>
            <person name="Kamisugi Y."/>
            <person name="Tanahashi T."/>
            <person name="Sakakibara K."/>
            <person name="Fujita T."/>
            <person name="Oishi K."/>
            <person name="Shin-I T."/>
            <person name="Kuroki Y."/>
            <person name="Toyoda A."/>
            <person name="Suzuki Y."/>
            <person name="Hashimoto A."/>
            <person name="Yamaguchi K."/>
            <person name="Sugano A."/>
            <person name="Kohara Y."/>
            <person name="Fujiyama A."/>
            <person name="Anterola A."/>
            <person name="Aoki S."/>
            <person name="Ashton N."/>
            <person name="Barbazuk W.B."/>
            <person name="Barker E."/>
            <person name="Bennetzen J."/>
            <person name="Bezanilla M."/>
            <person name="Blankenship R."/>
            <person name="Cho S.H."/>
            <person name="Dutcher S."/>
            <person name="Estelle M."/>
            <person name="Fawcett J.A."/>
            <person name="Gundlach H."/>
            <person name="Hanada K."/>
            <person name="Heyl A."/>
            <person name="Hicks K.A."/>
            <person name="Hugh J."/>
            <person name="Lohr M."/>
            <person name="Mayer K."/>
            <person name="Melkozernov A."/>
            <person name="Murata T."/>
            <person name="Nelson D."/>
            <person name="Pils B."/>
            <person name="Prigge M."/>
            <person name="Reiss B."/>
            <person name="Renner T."/>
            <person name="Rombauts S."/>
            <person name="Rushton P."/>
            <person name="Sanderfoot A."/>
            <person name="Schween G."/>
            <person name="Shiu S.-H."/>
            <person name="Stueber K."/>
            <person name="Theodoulou F.L."/>
            <person name="Tu H."/>
            <person name="Van de Peer Y."/>
            <person name="Verrier P.J."/>
            <person name="Waters E."/>
            <person name="Wood A."/>
            <person name="Yang L."/>
            <person name="Cove D."/>
            <person name="Cuming A."/>
            <person name="Hasebe M."/>
            <person name="Lucas S."/>
            <person name="Mishler D.B."/>
            <person name="Reski R."/>
            <person name="Grigoriev I."/>
            <person name="Quatrano R.S."/>
            <person name="Boore J.L."/>
        </authorList>
    </citation>
    <scope>NUCLEOTIDE SEQUENCE [LARGE SCALE GENOMIC DNA]</scope>
    <source>
        <strain evidence="4 5">cv. Gransden 2004</strain>
    </source>
</reference>
<feature type="compositionally biased region" description="Polar residues" evidence="1">
    <location>
        <begin position="111"/>
        <end position="123"/>
    </location>
</feature>
<sequence>MAGGNDIITNSVTVKPGKGTTEKKKRKRPSKKVPTTILEASSTHFMELVQKLTGSTEEKRAKLVSDASNSSSPSSRSVSGNAQQADVPSSQTCHQGLRSGKPVGYGDLDCDSSSHSNNYTSPHTHPEMPSLDFYHHEAETSEYYNNYPDYSVSSSRIADEEDLHRLSSSSEVSMESLTALGNETSPFSSQWRDQVGHQDYLFQVAATHA</sequence>
<feature type="compositionally biased region" description="Polar residues" evidence="1">
    <location>
        <begin position="80"/>
        <end position="94"/>
    </location>
</feature>
<dbReference type="InterPro" id="IPR008889">
    <property type="entry name" value="VQ"/>
</dbReference>
<keyword evidence="5" id="KW-1185">Reference proteome</keyword>
<dbReference type="GeneID" id="112293718"/>
<dbReference type="HOGENOM" id="CLU_1153334_0_0_1"/>
<evidence type="ECO:0000313" key="4">
    <source>
        <dbReference type="EnsemblPlants" id="PAC:32986235.CDS.1"/>
    </source>
</evidence>
<evidence type="ECO:0000313" key="3">
    <source>
        <dbReference type="EMBL" id="PNR38109.1"/>
    </source>
</evidence>
<evidence type="ECO:0000313" key="5">
    <source>
        <dbReference type="Proteomes" id="UP000006727"/>
    </source>
</evidence>
<name>A9SI24_PHYPA</name>
<organism evidence="3">
    <name type="scientific">Physcomitrium patens</name>
    <name type="common">Spreading-leaved earth moss</name>
    <name type="synonym">Physcomitrella patens</name>
    <dbReference type="NCBI Taxonomy" id="3218"/>
    <lineage>
        <taxon>Eukaryota</taxon>
        <taxon>Viridiplantae</taxon>
        <taxon>Streptophyta</taxon>
        <taxon>Embryophyta</taxon>
        <taxon>Bryophyta</taxon>
        <taxon>Bryophytina</taxon>
        <taxon>Bryopsida</taxon>
        <taxon>Funariidae</taxon>
        <taxon>Funariales</taxon>
        <taxon>Funariaceae</taxon>
        <taxon>Physcomitrium</taxon>
    </lineage>
</organism>
<protein>
    <recommendedName>
        <fullName evidence="2">VQ domain-containing protein</fullName>
    </recommendedName>
</protein>
<reference evidence="4" key="3">
    <citation type="submission" date="2020-12" db="UniProtKB">
        <authorList>
            <consortium name="EnsemblPlants"/>
        </authorList>
    </citation>
    <scope>IDENTIFICATION</scope>
</reference>
<dbReference type="RefSeq" id="XP_024399243.1">
    <property type="nucleotide sequence ID" value="XM_024543475.2"/>
</dbReference>
<dbReference type="Gramene" id="Pp3c16_19220V3.2">
    <property type="protein sequence ID" value="PAC:32986236.CDS.1"/>
    <property type="gene ID" value="Pp3c16_19220"/>
</dbReference>
<reference evidence="3 5" key="2">
    <citation type="journal article" date="2018" name="Plant J.">
        <title>The Physcomitrella patens chromosome-scale assembly reveals moss genome structure and evolution.</title>
        <authorList>
            <person name="Lang D."/>
            <person name="Ullrich K.K."/>
            <person name="Murat F."/>
            <person name="Fuchs J."/>
            <person name="Jenkins J."/>
            <person name="Haas F.B."/>
            <person name="Piednoel M."/>
            <person name="Gundlach H."/>
            <person name="Van Bel M."/>
            <person name="Meyberg R."/>
            <person name="Vives C."/>
            <person name="Morata J."/>
            <person name="Symeonidi A."/>
            <person name="Hiss M."/>
            <person name="Muchero W."/>
            <person name="Kamisugi Y."/>
            <person name="Saleh O."/>
            <person name="Blanc G."/>
            <person name="Decker E.L."/>
            <person name="van Gessel N."/>
            <person name="Grimwood J."/>
            <person name="Hayes R.D."/>
            <person name="Graham S.W."/>
            <person name="Gunter L.E."/>
            <person name="McDaniel S.F."/>
            <person name="Hoernstein S.N.W."/>
            <person name="Larsson A."/>
            <person name="Li F.W."/>
            <person name="Perroud P.F."/>
            <person name="Phillips J."/>
            <person name="Ranjan P."/>
            <person name="Rokshar D.S."/>
            <person name="Rothfels C.J."/>
            <person name="Schneider L."/>
            <person name="Shu S."/>
            <person name="Stevenson D.W."/>
            <person name="Thummler F."/>
            <person name="Tillich M."/>
            <person name="Villarreal Aguilar J.C."/>
            <person name="Widiez T."/>
            <person name="Wong G.K."/>
            <person name="Wymore A."/>
            <person name="Zhang Y."/>
            <person name="Zimmer A.D."/>
            <person name="Quatrano R.S."/>
            <person name="Mayer K.F.X."/>
            <person name="Goodstein D."/>
            <person name="Casacuberta J.M."/>
            <person name="Vandepoele K."/>
            <person name="Reski R."/>
            <person name="Cuming A.C."/>
            <person name="Tuskan G.A."/>
            <person name="Maumus F."/>
            <person name="Salse J."/>
            <person name="Schmutz J."/>
            <person name="Rensing S.A."/>
        </authorList>
    </citation>
    <scope>NUCLEOTIDE SEQUENCE [LARGE SCALE GENOMIC DNA]</scope>
    <source>
        <strain evidence="4 5">cv. Gransden 2004</strain>
    </source>
</reference>
<dbReference type="Proteomes" id="UP000006727">
    <property type="component" value="Chromosome 16"/>
</dbReference>
<dbReference type="AlphaFoldDB" id="A9SI24"/>
<evidence type="ECO:0000256" key="1">
    <source>
        <dbReference type="SAM" id="MobiDB-lite"/>
    </source>
</evidence>
<evidence type="ECO:0000259" key="2">
    <source>
        <dbReference type="Pfam" id="PF05678"/>
    </source>
</evidence>
<dbReference type="EnsemblPlants" id="Pp3c16_19220V3.1">
    <property type="protein sequence ID" value="PAC:32986235.CDS.1"/>
    <property type="gene ID" value="Pp3c16_19220"/>
</dbReference>
<dbReference type="PaxDb" id="3218-PP1S81_209V6.1"/>
<gene>
    <name evidence="4" type="primary">LOC112293718</name>
    <name evidence="3" type="ORF">PHYPA_021220</name>
</gene>
<feature type="domain" description="VQ" evidence="2">
    <location>
        <begin position="33"/>
        <end position="56"/>
    </location>
</feature>
<feature type="compositionally biased region" description="Low complexity" evidence="1">
    <location>
        <begin position="65"/>
        <end position="79"/>
    </location>
</feature>
<dbReference type="EnsemblPlants" id="Pp3c16_19220V3.2">
    <property type="protein sequence ID" value="PAC:32986236.CDS.1"/>
    <property type="gene ID" value="Pp3c16_19220"/>
</dbReference>
<dbReference type="Pfam" id="PF05678">
    <property type="entry name" value="VQ"/>
    <property type="match status" value="1"/>
</dbReference>
<dbReference type="Gramene" id="Pp3c16_19220V3.1">
    <property type="protein sequence ID" value="PAC:32986235.CDS.1"/>
    <property type="gene ID" value="Pp3c16_19220"/>
</dbReference>
<proteinExistence type="predicted"/>
<accession>A9SI24</accession>
<dbReference type="KEGG" id="ppp:112293718"/>